<accession>A0A430B8T5</accession>
<dbReference type="NCBIfam" id="NF046042">
    <property type="entry name" value="LicT"/>
    <property type="match status" value="1"/>
</dbReference>
<dbReference type="PANTHER" id="PTHR30185:SF15">
    <property type="entry name" value="CRYPTIC BETA-GLUCOSIDE BGL OPERON ANTITERMINATOR"/>
    <property type="match status" value="1"/>
</dbReference>
<dbReference type="Proteomes" id="UP000288028">
    <property type="component" value="Unassembled WGS sequence"/>
</dbReference>
<feature type="domain" description="PRD" evidence="2">
    <location>
        <begin position="65"/>
        <end position="170"/>
    </location>
</feature>
<name>A0A430B8T5_9ENTE</name>
<dbReference type="EMBL" id="NGKB01000001">
    <property type="protein sequence ID" value="RSU16637.1"/>
    <property type="molecule type" value="Genomic_DNA"/>
</dbReference>
<dbReference type="Gene3D" id="2.30.24.10">
    <property type="entry name" value="CAT RNA-binding domain"/>
    <property type="match status" value="1"/>
</dbReference>
<dbReference type="GeneID" id="95580014"/>
<dbReference type="InterPro" id="IPR036634">
    <property type="entry name" value="PRD_sf"/>
</dbReference>
<evidence type="ECO:0000259" key="2">
    <source>
        <dbReference type="PROSITE" id="PS51372"/>
    </source>
</evidence>
<dbReference type="InterPro" id="IPR050661">
    <property type="entry name" value="BglG_antiterminators"/>
</dbReference>
<sequence length="285" mass="33310">MRIKKILNNNVVMIDDQFGEEAIVWGKGLAFNKKVGDLVDVAVIEKVFPVSDSEIFFKLQDVMKDIPIDYFEITSQILEMVEKEISEKWNETLLISLSDHIFSSVRRYEEGITISNPLTWDIKRIYPKEFKIGMSALEIINERFRVTLNEDEAAFIATHIVNAVIDENQHDVIESEGYKTTILIQEILNIIRYFFKIEISEDSTHYFRFVSHLKFFSKRLLAGTSHSESPDPELFKMVSEKYGNASKCVDKISEFILEKYHYELTIEERLYLTVHIQRIVYSNSL</sequence>
<dbReference type="Pfam" id="PF03123">
    <property type="entry name" value="CAT_RBD"/>
    <property type="match status" value="1"/>
</dbReference>
<dbReference type="Gene3D" id="1.10.1790.10">
    <property type="entry name" value="PRD domain"/>
    <property type="match status" value="2"/>
</dbReference>
<keyword evidence="1" id="KW-0677">Repeat</keyword>
<evidence type="ECO:0000313" key="4">
    <source>
        <dbReference type="Proteomes" id="UP000288028"/>
    </source>
</evidence>
<dbReference type="SUPFAM" id="SSF50151">
    <property type="entry name" value="SacY-like RNA-binding domain"/>
    <property type="match status" value="1"/>
</dbReference>
<dbReference type="GO" id="GO:0003723">
    <property type="term" value="F:RNA binding"/>
    <property type="evidence" value="ECO:0007669"/>
    <property type="project" value="InterPro"/>
</dbReference>
<dbReference type="RefSeq" id="WP_126790661.1">
    <property type="nucleotide sequence ID" value="NZ_CP060720.1"/>
</dbReference>
<dbReference type="PANTHER" id="PTHR30185">
    <property type="entry name" value="CRYPTIC BETA-GLUCOSIDE BGL OPERON ANTITERMINATOR"/>
    <property type="match status" value="1"/>
</dbReference>
<dbReference type="GO" id="GO:0006355">
    <property type="term" value="P:regulation of DNA-templated transcription"/>
    <property type="evidence" value="ECO:0007669"/>
    <property type="project" value="InterPro"/>
</dbReference>
<dbReference type="InterPro" id="IPR004341">
    <property type="entry name" value="CAT_RNA-bd_dom"/>
</dbReference>
<organism evidence="3 4">
    <name type="scientific">Vagococcus carniphilus</name>
    <dbReference type="NCBI Taxonomy" id="218144"/>
    <lineage>
        <taxon>Bacteria</taxon>
        <taxon>Bacillati</taxon>
        <taxon>Bacillota</taxon>
        <taxon>Bacilli</taxon>
        <taxon>Lactobacillales</taxon>
        <taxon>Enterococcaceae</taxon>
        <taxon>Vagococcus</taxon>
    </lineage>
</organism>
<dbReference type="InterPro" id="IPR011608">
    <property type="entry name" value="PRD"/>
</dbReference>
<dbReference type="SMART" id="SM01061">
    <property type="entry name" value="CAT_RBD"/>
    <property type="match status" value="1"/>
</dbReference>
<comment type="caution">
    <text evidence="3">The sequence shown here is derived from an EMBL/GenBank/DDBJ whole genome shotgun (WGS) entry which is preliminary data.</text>
</comment>
<evidence type="ECO:0000313" key="3">
    <source>
        <dbReference type="EMBL" id="RSU16637.1"/>
    </source>
</evidence>
<dbReference type="OrthoDB" id="9813552at2"/>
<reference evidence="3 4" key="1">
    <citation type="submission" date="2017-05" db="EMBL/GenBank/DDBJ databases">
        <title>Vagococcus spp. assemblies.</title>
        <authorList>
            <person name="Gulvik C.A."/>
        </authorList>
    </citation>
    <scope>NUCLEOTIDE SEQUENCE [LARGE SCALE GENOMIC DNA]</scope>
    <source>
        <strain evidence="3 4">SS1714</strain>
    </source>
</reference>
<dbReference type="AlphaFoldDB" id="A0A430B8T5"/>
<evidence type="ECO:0000256" key="1">
    <source>
        <dbReference type="ARBA" id="ARBA00022737"/>
    </source>
</evidence>
<dbReference type="Pfam" id="PF00874">
    <property type="entry name" value="PRD"/>
    <property type="match status" value="2"/>
</dbReference>
<feature type="domain" description="PRD" evidence="2">
    <location>
        <begin position="175"/>
        <end position="285"/>
    </location>
</feature>
<gene>
    <name evidence="3" type="ORF">CBF28_00175</name>
</gene>
<dbReference type="PROSITE" id="PS51372">
    <property type="entry name" value="PRD_2"/>
    <property type="match status" value="2"/>
</dbReference>
<protein>
    <recommendedName>
        <fullName evidence="2">PRD domain-containing protein</fullName>
    </recommendedName>
</protein>
<keyword evidence="4" id="KW-1185">Reference proteome</keyword>
<dbReference type="InterPro" id="IPR036650">
    <property type="entry name" value="CAT_RNA-bd_dom_sf"/>
</dbReference>
<dbReference type="SUPFAM" id="SSF63520">
    <property type="entry name" value="PTS-regulatory domain, PRD"/>
    <property type="match status" value="2"/>
</dbReference>
<proteinExistence type="predicted"/>